<dbReference type="InterPro" id="IPR004843">
    <property type="entry name" value="Calcineurin-like_PHP"/>
</dbReference>
<organism evidence="6 7">
    <name type="scientific">Salinicoccus cyprini</name>
    <dbReference type="NCBI Taxonomy" id="2493691"/>
    <lineage>
        <taxon>Bacteria</taxon>
        <taxon>Bacillati</taxon>
        <taxon>Bacillota</taxon>
        <taxon>Bacilli</taxon>
        <taxon>Bacillales</taxon>
        <taxon>Staphylococcaceae</taxon>
        <taxon>Salinicoccus</taxon>
    </lineage>
</organism>
<dbReference type="Gene3D" id="2.60.40.380">
    <property type="entry name" value="Purple acid phosphatase-like, N-terminal"/>
    <property type="match status" value="1"/>
</dbReference>
<evidence type="ECO:0000259" key="4">
    <source>
        <dbReference type="Pfam" id="PF00149"/>
    </source>
</evidence>
<evidence type="ECO:0000256" key="1">
    <source>
        <dbReference type="ARBA" id="ARBA00022729"/>
    </source>
</evidence>
<evidence type="ECO:0000313" key="6">
    <source>
        <dbReference type="EMBL" id="TVT27781.1"/>
    </source>
</evidence>
<evidence type="ECO:0000256" key="2">
    <source>
        <dbReference type="SAM" id="MobiDB-lite"/>
    </source>
</evidence>
<dbReference type="SUPFAM" id="SSF56300">
    <property type="entry name" value="Metallo-dependent phosphatases"/>
    <property type="match status" value="1"/>
</dbReference>
<dbReference type="GO" id="GO:0046872">
    <property type="term" value="F:metal ion binding"/>
    <property type="evidence" value="ECO:0007669"/>
    <property type="project" value="InterPro"/>
</dbReference>
<keyword evidence="7" id="KW-1185">Reference proteome</keyword>
<sequence length="606" mass="68264">MAFKKFPDKRFLAMTFITLLVFTLIATALTSPIAQAGGGGGPIAPDSEPMTEEKEFDPVLTEAKPEVAEVEPNNMPNRIITTFNGDTSSEMGFNWYTTDLARNPMVWVSKSGNFEDAMTFEAEATEVTSSYGERDMNGNFIFAEVAEDEEGEPMEDENGEPVINGYYTDAQAHGDEWMSGDYGHMELIDVTEHSYKAKATGLEPNTTYYYKVGSEAGQMNEVGEFMTSGEDGDRFSFIHYTDTQNAFWNENVRNEAAFGADTLKHALATAEEAAFVMHTGDVVEVAEVEDEWVDIYERSRPSFMQTTMAVAPGNHDEYTLEYGDDPVVEKFNQHINVPVTNDAISGGSYYSYDYNGVHFVTLNTNDNKESEDNPGGKAIGEEQMAWIREDIEQARANGAEWVVLNYHKPLYSKSYHSLQDEDVQLVREELTALIDELDVDVALQGHDHVISRTHSLKHVPSEENFSNGVIEDVNTFYGQNGVEYLDNPDGTTYILPNTGGTKEYDNLYEKSAEHLHEVRPDLGWMTQEDMDYYNSLFAFGYQPQETEAFEESHSNNRDSSTQNFAVYEVVDNEMVVRMYQVSGDLHKGEERTVQLIDEFGIYKSEE</sequence>
<keyword evidence="1 3" id="KW-0732">Signal</keyword>
<feature type="domain" description="Calcineurin-like phosphoesterase" evidence="4">
    <location>
        <begin position="236"/>
        <end position="449"/>
    </location>
</feature>
<evidence type="ECO:0000256" key="3">
    <source>
        <dbReference type="SAM" id="SignalP"/>
    </source>
</evidence>
<evidence type="ECO:0000259" key="5">
    <source>
        <dbReference type="Pfam" id="PF16656"/>
    </source>
</evidence>
<dbReference type="InterPro" id="IPR008963">
    <property type="entry name" value="Purple_acid_Pase-like_N"/>
</dbReference>
<dbReference type="Proteomes" id="UP000315103">
    <property type="component" value="Unassembled WGS sequence"/>
</dbReference>
<dbReference type="RefSeq" id="WP_145288782.1">
    <property type="nucleotide sequence ID" value="NZ_VMSJ01000003.1"/>
</dbReference>
<dbReference type="AlphaFoldDB" id="A0A558AU53"/>
<protein>
    <submittedName>
        <fullName evidence="6">Metallophosphoesterase family protein</fullName>
    </submittedName>
</protein>
<comment type="caution">
    <text evidence="6">The sequence shown here is derived from an EMBL/GenBank/DDBJ whole genome shotgun (WGS) entry which is preliminary data.</text>
</comment>
<dbReference type="PANTHER" id="PTHR45867">
    <property type="entry name" value="PURPLE ACID PHOSPHATASE"/>
    <property type="match status" value="1"/>
</dbReference>
<feature type="chain" id="PRO_5021857459" evidence="3">
    <location>
        <begin position="37"/>
        <end position="606"/>
    </location>
</feature>
<feature type="signal peptide" evidence="3">
    <location>
        <begin position="1"/>
        <end position="36"/>
    </location>
</feature>
<dbReference type="InterPro" id="IPR015914">
    <property type="entry name" value="PAPs_N"/>
</dbReference>
<gene>
    <name evidence="6" type="ORF">FO441_08725</name>
</gene>
<feature type="region of interest" description="Disordered" evidence="2">
    <location>
        <begin position="35"/>
        <end position="57"/>
    </location>
</feature>
<name>A0A558AU53_9STAP</name>
<evidence type="ECO:0000313" key="7">
    <source>
        <dbReference type="Proteomes" id="UP000315103"/>
    </source>
</evidence>
<dbReference type="SUPFAM" id="SSF49363">
    <property type="entry name" value="Purple acid phosphatase, N-terminal domain"/>
    <property type="match status" value="1"/>
</dbReference>
<feature type="domain" description="Purple acid phosphatase N-terminal" evidence="5">
    <location>
        <begin position="76"/>
        <end position="227"/>
    </location>
</feature>
<dbReference type="OrthoDB" id="9809781at2"/>
<dbReference type="GO" id="GO:0003993">
    <property type="term" value="F:acid phosphatase activity"/>
    <property type="evidence" value="ECO:0007669"/>
    <property type="project" value="InterPro"/>
</dbReference>
<dbReference type="EMBL" id="VMSJ01000003">
    <property type="protein sequence ID" value="TVT27781.1"/>
    <property type="molecule type" value="Genomic_DNA"/>
</dbReference>
<dbReference type="InterPro" id="IPR029052">
    <property type="entry name" value="Metallo-depent_PP-like"/>
</dbReference>
<dbReference type="Pfam" id="PF16656">
    <property type="entry name" value="Pur_ac_phosph_N"/>
    <property type="match status" value="1"/>
</dbReference>
<proteinExistence type="predicted"/>
<dbReference type="PANTHER" id="PTHR45867:SF3">
    <property type="entry name" value="ACID PHOSPHATASE TYPE 7"/>
    <property type="match status" value="1"/>
</dbReference>
<dbReference type="Pfam" id="PF00149">
    <property type="entry name" value="Metallophos"/>
    <property type="match status" value="1"/>
</dbReference>
<accession>A0A558AU53</accession>
<dbReference type="Gene3D" id="3.60.21.10">
    <property type="match status" value="1"/>
</dbReference>
<reference evidence="6 7" key="1">
    <citation type="submission" date="2019-07" db="EMBL/GenBank/DDBJ databases">
        <title>Salinicoccus cyprini sp. nov., isolated from gastro-intestinal tract of mirror carp, Cyprinus carpio var. specularis, collected from Gobind Sagar Reservoir, Himachal Pradesh, India.</title>
        <authorList>
            <person name="Talwar C."/>
            <person name="Singh A.K."/>
            <person name="Lal R."/>
            <person name="Negi R.K."/>
        </authorList>
    </citation>
    <scope>NUCLEOTIDE SEQUENCE [LARGE SCALE GENOMIC DNA]</scope>
    <source>
        <strain evidence="6 7">CT19</strain>
    </source>
</reference>